<comment type="catalytic activity">
    <reaction evidence="3">
        <text>dTTP + H2O = dTMP + diphosphate + H(+)</text>
        <dbReference type="Rhea" id="RHEA:28534"/>
        <dbReference type="ChEBI" id="CHEBI:15377"/>
        <dbReference type="ChEBI" id="CHEBI:15378"/>
        <dbReference type="ChEBI" id="CHEBI:33019"/>
        <dbReference type="ChEBI" id="CHEBI:37568"/>
        <dbReference type="ChEBI" id="CHEBI:63528"/>
        <dbReference type="EC" id="3.6.1.9"/>
    </reaction>
</comment>
<dbReference type="OrthoDB" id="9807767at2"/>
<dbReference type="SUPFAM" id="SSF52972">
    <property type="entry name" value="ITPase-like"/>
    <property type="match status" value="1"/>
</dbReference>
<dbReference type="GO" id="GO:0005737">
    <property type="term" value="C:cytoplasm"/>
    <property type="evidence" value="ECO:0007669"/>
    <property type="project" value="UniProtKB-SubCell"/>
</dbReference>
<gene>
    <name evidence="4" type="ORF">SAMN04488559_10414</name>
</gene>
<dbReference type="PIRSF" id="PIRSF006305">
    <property type="entry name" value="Maf"/>
    <property type="match status" value="1"/>
</dbReference>
<reference evidence="4 5" key="1">
    <citation type="submission" date="2016-10" db="EMBL/GenBank/DDBJ databases">
        <authorList>
            <person name="de Groot N.N."/>
        </authorList>
    </citation>
    <scope>NUCLEOTIDE SEQUENCE [LARGE SCALE GENOMIC DNA]</scope>
    <source>
        <strain evidence="4 5">DSM 13760</strain>
    </source>
</reference>
<dbReference type="HAMAP" id="MF_00528">
    <property type="entry name" value="Maf"/>
    <property type="match status" value="1"/>
</dbReference>
<feature type="active site" description="Proton acceptor" evidence="3">
    <location>
        <position position="68"/>
    </location>
</feature>
<comment type="subcellular location">
    <subcellularLocation>
        <location evidence="3">Cytoplasm</location>
    </subcellularLocation>
</comment>
<evidence type="ECO:0000313" key="5">
    <source>
        <dbReference type="Proteomes" id="UP000198948"/>
    </source>
</evidence>
<accession>A0A1H9RGE2</accession>
<keyword evidence="2 3" id="KW-0378">Hydrolase</keyword>
<dbReference type="RefSeq" id="WP_092650748.1">
    <property type="nucleotide sequence ID" value="NZ_FOHA01000004.1"/>
</dbReference>
<proteinExistence type="inferred from homology"/>
<comment type="function">
    <text evidence="3">Nucleoside triphosphate pyrophosphatase that hydrolyzes dTTP and UTP. May have a dual role in cell division arrest and in preventing the incorporation of modified nucleotides into cellular nucleic acids.</text>
</comment>
<comment type="similarity">
    <text evidence="3">Belongs to the Maf family. YhdE subfamily.</text>
</comment>
<evidence type="ECO:0000256" key="1">
    <source>
        <dbReference type="ARBA" id="ARBA00001968"/>
    </source>
</evidence>
<protein>
    <recommendedName>
        <fullName evidence="3">dTTP/UTP pyrophosphatase</fullName>
        <shortName evidence="3">dTTPase/UTPase</shortName>
        <ecNumber evidence="3">3.6.1.9</ecNumber>
    </recommendedName>
    <alternativeName>
        <fullName evidence="3">Nucleoside triphosphate pyrophosphatase</fullName>
    </alternativeName>
    <alternativeName>
        <fullName evidence="3">Nucleotide pyrophosphatase</fullName>
        <shortName evidence="3">Nucleotide PPase</shortName>
    </alternativeName>
</protein>
<comment type="cofactor">
    <cofactor evidence="1 3">
        <name>a divalent metal cation</name>
        <dbReference type="ChEBI" id="CHEBI:60240"/>
    </cofactor>
</comment>
<dbReference type="STRING" id="142588.SAMN04488559_10414"/>
<name>A0A1H9RGE2_9LACT</name>
<comment type="catalytic activity">
    <reaction evidence="3">
        <text>UTP + H2O = UMP + diphosphate + H(+)</text>
        <dbReference type="Rhea" id="RHEA:29395"/>
        <dbReference type="ChEBI" id="CHEBI:15377"/>
        <dbReference type="ChEBI" id="CHEBI:15378"/>
        <dbReference type="ChEBI" id="CHEBI:33019"/>
        <dbReference type="ChEBI" id="CHEBI:46398"/>
        <dbReference type="ChEBI" id="CHEBI:57865"/>
        <dbReference type="EC" id="3.6.1.9"/>
    </reaction>
</comment>
<dbReference type="Pfam" id="PF02545">
    <property type="entry name" value="Maf"/>
    <property type="match status" value="1"/>
</dbReference>
<dbReference type="NCBIfam" id="TIGR00172">
    <property type="entry name" value="maf"/>
    <property type="match status" value="1"/>
</dbReference>
<keyword evidence="3" id="KW-0546">Nucleotide metabolism</keyword>
<dbReference type="InterPro" id="IPR003697">
    <property type="entry name" value="Maf-like"/>
</dbReference>
<feature type="site" description="Important for substrate specificity" evidence="3">
    <location>
        <position position="151"/>
    </location>
</feature>
<dbReference type="Gene3D" id="3.90.950.10">
    <property type="match status" value="1"/>
</dbReference>
<dbReference type="InterPro" id="IPR029001">
    <property type="entry name" value="ITPase-like_fam"/>
</dbReference>
<dbReference type="EMBL" id="FOHA01000004">
    <property type="protein sequence ID" value="SER71762.1"/>
    <property type="molecule type" value="Genomic_DNA"/>
</dbReference>
<sequence>MSLILASASPRRKELLKMFTTDFTVVVSEVEEVLDETMTPQEYVADLAKQKAQAVAKLHPAETVIGCDTIVVFQNQVLEKPKNRVEAKQMLQAMSDDVHEVLTAVTIIKNGAISSTLETAKVYFYPLTDSLIESYLDQEDYQDKAGAYGIQSYAALFVEKIEGDYYTIMGFPLAKVYRMLHALEEAV</sequence>
<dbReference type="Proteomes" id="UP000198948">
    <property type="component" value="Unassembled WGS sequence"/>
</dbReference>
<organism evidence="4 5">
    <name type="scientific">Isobaculum melis</name>
    <dbReference type="NCBI Taxonomy" id="142588"/>
    <lineage>
        <taxon>Bacteria</taxon>
        <taxon>Bacillati</taxon>
        <taxon>Bacillota</taxon>
        <taxon>Bacilli</taxon>
        <taxon>Lactobacillales</taxon>
        <taxon>Carnobacteriaceae</taxon>
        <taxon>Isobaculum</taxon>
    </lineage>
</organism>
<dbReference type="AlphaFoldDB" id="A0A1H9RGE2"/>
<dbReference type="CDD" id="cd00555">
    <property type="entry name" value="Maf"/>
    <property type="match status" value="1"/>
</dbReference>
<evidence type="ECO:0000256" key="3">
    <source>
        <dbReference type="HAMAP-Rule" id="MF_00528"/>
    </source>
</evidence>
<feature type="site" description="Important for substrate specificity" evidence="3">
    <location>
        <position position="11"/>
    </location>
</feature>
<dbReference type="GO" id="GO:0036218">
    <property type="term" value="F:dTTP diphosphatase activity"/>
    <property type="evidence" value="ECO:0007669"/>
    <property type="project" value="RHEA"/>
</dbReference>
<dbReference type="PANTHER" id="PTHR43213:SF5">
    <property type="entry name" value="BIFUNCTIONAL DTTP_UTP PYROPHOSPHATASE_METHYLTRANSFERASE PROTEIN-RELATED"/>
    <property type="match status" value="1"/>
</dbReference>
<evidence type="ECO:0000313" key="4">
    <source>
        <dbReference type="EMBL" id="SER71762.1"/>
    </source>
</evidence>
<dbReference type="EC" id="3.6.1.9" evidence="3"/>
<evidence type="ECO:0000256" key="2">
    <source>
        <dbReference type="ARBA" id="ARBA00022801"/>
    </source>
</evidence>
<comment type="caution">
    <text evidence="3">Lacks conserved residue(s) required for the propagation of feature annotation.</text>
</comment>
<keyword evidence="3" id="KW-0963">Cytoplasm</keyword>
<dbReference type="GO" id="GO:0009117">
    <property type="term" value="P:nucleotide metabolic process"/>
    <property type="evidence" value="ECO:0007669"/>
    <property type="project" value="UniProtKB-KW"/>
</dbReference>
<dbReference type="PANTHER" id="PTHR43213">
    <property type="entry name" value="BIFUNCTIONAL DTTP/UTP PYROPHOSPHATASE/METHYLTRANSFERASE PROTEIN-RELATED"/>
    <property type="match status" value="1"/>
</dbReference>
<dbReference type="GO" id="GO:0036221">
    <property type="term" value="F:UTP diphosphatase activity"/>
    <property type="evidence" value="ECO:0007669"/>
    <property type="project" value="RHEA"/>
</dbReference>
<feature type="site" description="Important for substrate specificity" evidence="3">
    <location>
        <position position="69"/>
    </location>
</feature>
<keyword evidence="5" id="KW-1185">Reference proteome</keyword>